<name>A0A3M2KWL3_9ACTN</name>
<gene>
    <name evidence="3" type="ORF">EBN88_28130</name>
</gene>
<keyword evidence="4" id="KW-1185">Reference proteome</keyword>
<dbReference type="GO" id="GO:0043041">
    <property type="term" value="P:amino acid activation for nonribosomal peptide biosynthetic process"/>
    <property type="evidence" value="ECO:0007669"/>
    <property type="project" value="TreeGrafter"/>
</dbReference>
<comment type="caution">
    <text evidence="3">The sequence shown here is derived from an EMBL/GenBank/DDBJ whole genome shotgun (WGS) entry which is preliminary data.</text>
</comment>
<dbReference type="GO" id="GO:0008610">
    <property type="term" value="P:lipid biosynthetic process"/>
    <property type="evidence" value="ECO:0007669"/>
    <property type="project" value="UniProtKB-ARBA"/>
</dbReference>
<sequence>MTDRTRQRLLRLSPQERRELLRRLGAGGAAPSAEPTEAAGHAAGPPATEAERTGRRRPATPAQVSQWYLWNLAPASDAYHVPHLFDLRGPLDEAALEEALRGVLARHEGLRVSFEQRAGRVWQRLGVVPTDVLRRGTADGRSAARRTLLAAACDPFDLRTGPLYRFALCRYGRDRNLLLLCFHHSVIDDHSATVLQRDLAARYAQAATGRPATLPASEPRPVDTPPTGGGARAAAGLRHWVETLRGGNPTIVPPDRVSTSATHPRSRVVVPLPTATVAAVRRLAASSGTTSYVGYLALSWLFLARLTGRRDITLGSPVSIRSGGRDRDAVGFFLNSLALRGAVRPEETPRDLVRRAHRVFTDAMAHREHPLDDVTRAVAGATGRPGRPLFRALLAYLRSDPDTERTALRLPGVTVSHEPVNCAHTAFDLGITVLDAGERITVLLDYAADLYDDASAWNWRTVWRMVAEAALRPDLPLAPLLREHHPPGRPGGAGDAFRPVPRRAGGGGAEEPAGPGTAVVAGDDAV</sequence>
<reference evidence="3 4" key="1">
    <citation type="submission" date="2018-10" db="EMBL/GenBank/DDBJ databases">
        <title>Isolation, diversity and antifungal activity of actinobacteria from wheat.</title>
        <authorList>
            <person name="Han C."/>
        </authorList>
    </citation>
    <scope>NUCLEOTIDE SEQUENCE [LARGE SCALE GENOMIC DNA]</scope>
    <source>
        <strain evidence="3 4">NEAU-YY642</strain>
    </source>
</reference>
<organism evidence="3 4">
    <name type="scientific">Streptomyces triticirhizae</name>
    <dbReference type="NCBI Taxonomy" id="2483353"/>
    <lineage>
        <taxon>Bacteria</taxon>
        <taxon>Bacillati</taxon>
        <taxon>Actinomycetota</taxon>
        <taxon>Actinomycetes</taxon>
        <taxon>Kitasatosporales</taxon>
        <taxon>Streptomycetaceae</taxon>
        <taxon>Streptomyces</taxon>
    </lineage>
</organism>
<dbReference type="InterPro" id="IPR001242">
    <property type="entry name" value="Condensation_dom"/>
</dbReference>
<feature type="non-terminal residue" evidence="3">
    <location>
        <position position="526"/>
    </location>
</feature>
<feature type="region of interest" description="Disordered" evidence="1">
    <location>
        <begin position="208"/>
        <end position="231"/>
    </location>
</feature>
<accession>A0A3M2KWL3</accession>
<dbReference type="EMBL" id="RFFJ01000284">
    <property type="protein sequence ID" value="RMI28643.1"/>
    <property type="molecule type" value="Genomic_DNA"/>
</dbReference>
<dbReference type="GO" id="GO:0005829">
    <property type="term" value="C:cytosol"/>
    <property type="evidence" value="ECO:0007669"/>
    <property type="project" value="TreeGrafter"/>
</dbReference>
<evidence type="ECO:0000313" key="4">
    <source>
        <dbReference type="Proteomes" id="UP000278673"/>
    </source>
</evidence>
<evidence type="ECO:0000259" key="2">
    <source>
        <dbReference type="Pfam" id="PF00668"/>
    </source>
</evidence>
<feature type="region of interest" description="Disordered" evidence="1">
    <location>
        <begin position="482"/>
        <end position="526"/>
    </location>
</feature>
<dbReference type="GO" id="GO:0031177">
    <property type="term" value="F:phosphopantetheine binding"/>
    <property type="evidence" value="ECO:0007669"/>
    <property type="project" value="TreeGrafter"/>
</dbReference>
<feature type="region of interest" description="Disordered" evidence="1">
    <location>
        <begin position="1"/>
        <end position="58"/>
    </location>
</feature>
<dbReference type="Pfam" id="PF00668">
    <property type="entry name" value="Condensation"/>
    <property type="match status" value="1"/>
</dbReference>
<dbReference type="PANTHER" id="PTHR45527:SF1">
    <property type="entry name" value="FATTY ACID SYNTHASE"/>
    <property type="match status" value="1"/>
</dbReference>
<dbReference type="RefSeq" id="WP_233581058.1">
    <property type="nucleotide sequence ID" value="NZ_RFFJ01000284.1"/>
</dbReference>
<evidence type="ECO:0000256" key="1">
    <source>
        <dbReference type="SAM" id="MobiDB-lite"/>
    </source>
</evidence>
<dbReference type="InterPro" id="IPR023213">
    <property type="entry name" value="CAT-like_dom_sf"/>
</dbReference>
<dbReference type="GO" id="GO:0009366">
    <property type="term" value="C:enterobactin synthetase complex"/>
    <property type="evidence" value="ECO:0007669"/>
    <property type="project" value="TreeGrafter"/>
</dbReference>
<dbReference type="AlphaFoldDB" id="A0A3M2KWL3"/>
<dbReference type="Gene3D" id="3.30.559.10">
    <property type="entry name" value="Chloramphenicol acetyltransferase-like domain"/>
    <property type="match status" value="1"/>
</dbReference>
<feature type="domain" description="Condensation" evidence="2">
    <location>
        <begin position="58"/>
        <end position="475"/>
    </location>
</feature>
<dbReference type="Gene3D" id="3.30.559.30">
    <property type="entry name" value="Nonribosomal peptide synthetase, condensation domain"/>
    <property type="match status" value="1"/>
</dbReference>
<dbReference type="GO" id="GO:0047527">
    <property type="term" value="F:2,3-dihydroxybenzoate-serine ligase activity"/>
    <property type="evidence" value="ECO:0007669"/>
    <property type="project" value="TreeGrafter"/>
</dbReference>
<dbReference type="SUPFAM" id="SSF52777">
    <property type="entry name" value="CoA-dependent acyltransferases"/>
    <property type="match status" value="2"/>
</dbReference>
<evidence type="ECO:0000313" key="3">
    <source>
        <dbReference type="EMBL" id="RMI28643.1"/>
    </source>
</evidence>
<proteinExistence type="predicted"/>
<protein>
    <recommendedName>
        <fullName evidence="2">Condensation domain-containing protein</fullName>
    </recommendedName>
</protein>
<dbReference type="PANTHER" id="PTHR45527">
    <property type="entry name" value="NONRIBOSOMAL PEPTIDE SYNTHETASE"/>
    <property type="match status" value="1"/>
</dbReference>
<dbReference type="GO" id="GO:0009239">
    <property type="term" value="P:enterobactin biosynthetic process"/>
    <property type="evidence" value="ECO:0007669"/>
    <property type="project" value="TreeGrafter"/>
</dbReference>
<dbReference type="Proteomes" id="UP000278673">
    <property type="component" value="Unassembled WGS sequence"/>
</dbReference>